<dbReference type="Gene3D" id="1.10.10.10">
    <property type="entry name" value="Winged helix-like DNA-binding domain superfamily/Winged helix DNA-binding domain"/>
    <property type="match status" value="1"/>
</dbReference>
<dbReference type="PROSITE" id="PS51683">
    <property type="entry name" value="SAM_OMT_II"/>
    <property type="match status" value="1"/>
</dbReference>
<reference evidence="7 8" key="1">
    <citation type="journal article" date="2019" name="Sci. Rep.">
        <title>A high-quality genome of Eragrostis curvula grass provides insights into Poaceae evolution and supports new strategies to enhance forage quality.</title>
        <authorList>
            <person name="Carballo J."/>
            <person name="Santos B.A.C.M."/>
            <person name="Zappacosta D."/>
            <person name="Garbus I."/>
            <person name="Selva J.P."/>
            <person name="Gallo C.A."/>
            <person name="Diaz A."/>
            <person name="Albertini E."/>
            <person name="Caccamo M."/>
            <person name="Echenique V."/>
        </authorList>
    </citation>
    <scope>NUCLEOTIDE SEQUENCE [LARGE SCALE GENOMIC DNA]</scope>
    <source>
        <strain evidence="8">cv. Victoria</strain>
        <tissue evidence="7">Leaf</tissue>
    </source>
</reference>
<name>A0A5J9WTU5_9POAL</name>
<dbReference type="InterPro" id="IPR029063">
    <property type="entry name" value="SAM-dependent_MTases_sf"/>
</dbReference>
<dbReference type="FunFam" id="3.40.50.150:FF:000057">
    <property type="entry name" value="O-methyltransferase ZRP4"/>
    <property type="match status" value="1"/>
</dbReference>
<feature type="active site" description="Proton acceptor" evidence="4">
    <location>
        <position position="271"/>
    </location>
</feature>
<dbReference type="PANTHER" id="PTHR11746">
    <property type="entry name" value="O-METHYLTRANSFERASE"/>
    <property type="match status" value="1"/>
</dbReference>
<evidence type="ECO:0000256" key="3">
    <source>
        <dbReference type="ARBA" id="ARBA00022691"/>
    </source>
</evidence>
<dbReference type="GO" id="GO:0008757">
    <property type="term" value="F:S-adenosylmethionine-dependent methyltransferase activity"/>
    <property type="evidence" value="ECO:0007669"/>
    <property type="project" value="UniProtKB-ARBA"/>
</dbReference>
<dbReference type="Proteomes" id="UP000324897">
    <property type="component" value="Chromosome 6"/>
</dbReference>
<dbReference type="SUPFAM" id="SSF46785">
    <property type="entry name" value="Winged helix' DNA-binding domain"/>
    <property type="match status" value="1"/>
</dbReference>
<organism evidence="7 8">
    <name type="scientific">Eragrostis curvula</name>
    <name type="common">weeping love grass</name>
    <dbReference type="NCBI Taxonomy" id="38414"/>
    <lineage>
        <taxon>Eukaryota</taxon>
        <taxon>Viridiplantae</taxon>
        <taxon>Streptophyta</taxon>
        <taxon>Embryophyta</taxon>
        <taxon>Tracheophyta</taxon>
        <taxon>Spermatophyta</taxon>
        <taxon>Magnoliopsida</taxon>
        <taxon>Liliopsida</taxon>
        <taxon>Poales</taxon>
        <taxon>Poaceae</taxon>
        <taxon>PACMAD clade</taxon>
        <taxon>Chloridoideae</taxon>
        <taxon>Eragrostideae</taxon>
        <taxon>Eragrostidinae</taxon>
        <taxon>Eragrostis</taxon>
    </lineage>
</organism>
<dbReference type="InterPro" id="IPR036388">
    <property type="entry name" value="WH-like_DNA-bd_sf"/>
</dbReference>
<evidence type="ECO:0008006" key="9">
    <source>
        <dbReference type="Google" id="ProtNLM"/>
    </source>
</evidence>
<feature type="non-terminal residue" evidence="7">
    <location>
        <position position="1"/>
    </location>
</feature>
<dbReference type="GO" id="GO:0032259">
    <property type="term" value="P:methylation"/>
    <property type="evidence" value="ECO:0007669"/>
    <property type="project" value="UniProtKB-KW"/>
</dbReference>
<dbReference type="Gene3D" id="3.40.50.150">
    <property type="entry name" value="Vaccinia Virus protein VP39"/>
    <property type="match status" value="1"/>
</dbReference>
<dbReference type="GO" id="GO:0046983">
    <property type="term" value="F:protein dimerization activity"/>
    <property type="evidence" value="ECO:0007669"/>
    <property type="project" value="InterPro"/>
</dbReference>
<evidence type="ECO:0000259" key="5">
    <source>
        <dbReference type="Pfam" id="PF00891"/>
    </source>
</evidence>
<evidence type="ECO:0000256" key="1">
    <source>
        <dbReference type="ARBA" id="ARBA00022603"/>
    </source>
</evidence>
<dbReference type="InterPro" id="IPR036390">
    <property type="entry name" value="WH_DNA-bd_sf"/>
</dbReference>
<keyword evidence="3" id="KW-0949">S-adenosyl-L-methionine</keyword>
<dbReference type="InterPro" id="IPR016461">
    <property type="entry name" value="COMT-like"/>
</dbReference>
<dbReference type="InterPro" id="IPR012967">
    <property type="entry name" value="COMT_dimerisation"/>
</dbReference>
<dbReference type="Gramene" id="TVU51255">
    <property type="protein sequence ID" value="TVU51255"/>
    <property type="gene ID" value="EJB05_02666"/>
</dbReference>
<dbReference type="GO" id="GO:0008171">
    <property type="term" value="F:O-methyltransferase activity"/>
    <property type="evidence" value="ECO:0007669"/>
    <property type="project" value="InterPro"/>
</dbReference>
<keyword evidence="8" id="KW-1185">Reference proteome</keyword>
<evidence type="ECO:0000256" key="4">
    <source>
        <dbReference type="PIRSR" id="PIRSR005739-1"/>
    </source>
</evidence>
<sequence>MGSVNQYMPPATSAELLQAQAELWCHTYGYLKSTALRCAIKLEIPNAISRCGRGGASLSDLHAALPAVAPSKRPCLSRLMRFLAGSGIFKVDDDHVVGVVRYHLTASSRLLVDDNDDVASLSPFTAGCVVPSYFMASLRLAEWLEIEDGGAVAETPFVMAHGTNFFGMVGRDAQFGAGFNEAMGSDSSFVTGIVVRELFACVRSLVDVGGGDGTMAKAIAEAFPNMRCSVLERPQLVDGLQAHDGKVEFVAGDMMEFIPPADAILLKFILHDWSDEDCVTILKRCKKAISARGPKGKVIIIDMVIGSAASKQTFEAQLLMDFAMMVLLTGKEREEEQWSRMFMDAGFTRYKISPILGTRSLIETSG</sequence>
<gene>
    <name evidence="7" type="ORF">EJB05_02666</name>
</gene>
<dbReference type="Pfam" id="PF00891">
    <property type="entry name" value="Methyltransf_2"/>
    <property type="match status" value="1"/>
</dbReference>
<evidence type="ECO:0000259" key="6">
    <source>
        <dbReference type="Pfam" id="PF08100"/>
    </source>
</evidence>
<evidence type="ECO:0000256" key="2">
    <source>
        <dbReference type="ARBA" id="ARBA00022679"/>
    </source>
</evidence>
<evidence type="ECO:0000313" key="8">
    <source>
        <dbReference type="Proteomes" id="UP000324897"/>
    </source>
</evidence>
<dbReference type="AlphaFoldDB" id="A0A5J9WTU5"/>
<keyword evidence="1" id="KW-0489">Methyltransferase</keyword>
<keyword evidence="2" id="KW-0808">Transferase</keyword>
<dbReference type="Pfam" id="PF08100">
    <property type="entry name" value="Dimerisation"/>
    <property type="match status" value="1"/>
</dbReference>
<evidence type="ECO:0000313" key="7">
    <source>
        <dbReference type="EMBL" id="TVU51255.1"/>
    </source>
</evidence>
<comment type="caution">
    <text evidence="7">The sequence shown here is derived from an EMBL/GenBank/DDBJ whole genome shotgun (WGS) entry which is preliminary data.</text>
</comment>
<dbReference type="SUPFAM" id="SSF53335">
    <property type="entry name" value="S-adenosyl-L-methionine-dependent methyltransferases"/>
    <property type="match status" value="1"/>
</dbReference>
<feature type="domain" description="O-methyltransferase C-terminal" evidence="5">
    <location>
        <begin position="154"/>
        <end position="347"/>
    </location>
</feature>
<proteinExistence type="predicted"/>
<accession>A0A5J9WTU5</accession>
<dbReference type="OrthoDB" id="1712360at2759"/>
<dbReference type="EMBL" id="RWGY01000002">
    <property type="protein sequence ID" value="TVU51255.1"/>
    <property type="molecule type" value="Genomic_DNA"/>
</dbReference>
<protein>
    <recommendedName>
        <fullName evidence="9">O-methyltransferase domain-containing protein</fullName>
    </recommendedName>
</protein>
<dbReference type="InterPro" id="IPR001077">
    <property type="entry name" value="COMT_C"/>
</dbReference>
<feature type="domain" description="O-methyltransferase dimerisation" evidence="6">
    <location>
        <begin position="24"/>
        <end position="113"/>
    </location>
</feature>
<dbReference type="PIRSF" id="PIRSF005739">
    <property type="entry name" value="O-mtase"/>
    <property type="match status" value="1"/>
</dbReference>